<feature type="non-terminal residue" evidence="1">
    <location>
        <position position="1"/>
    </location>
</feature>
<comment type="caution">
    <text evidence="1">The sequence shown here is derived from an EMBL/GenBank/DDBJ whole genome shotgun (WGS) entry which is preliminary data.</text>
</comment>
<proteinExistence type="predicted"/>
<evidence type="ECO:0000313" key="2">
    <source>
        <dbReference type="Proteomes" id="UP001154282"/>
    </source>
</evidence>
<dbReference type="AlphaFoldDB" id="A0AAV0KJU6"/>
<reference evidence="1" key="1">
    <citation type="submission" date="2022-08" db="EMBL/GenBank/DDBJ databases">
        <authorList>
            <person name="Gutierrez-Valencia J."/>
        </authorList>
    </citation>
    <scope>NUCLEOTIDE SEQUENCE</scope>
</reference>
<dbReference type="EMBL" id="CAMGYJ010000005">
    <property type="protein sequence ID" value="CAI0421952.1"/>
    <property type="molecule type" value="Genomic_DNA"/>
</dbReference>
<dbReference type="Proteomes" id="UP001154282">
    <property type="component" value="Unassembled WGS sequence"/>
</dbReference>
<sequence length="66" mass="7370">NRQNPVVCLFPWSGEDWRKSQTDFTDLQVSCEFCVAGRDAHVGFAVKNNGIPAIQKSSFLEAILEV</sequence>
<organism evidence="1 2">
    <name type="scientific">Linum tenue</name>
    <dbReference type="NCBI Taxonomy" id="586396"/>
    <lineage>
        <taxon>Eukaryota</taxon>
        <taxon>Viridiplantae</taxon>
        <taxon>Streptophyta</taxon>
        <taxon>Embryophyta</taxon>
        <taxon>Tracheophyta</taxon>
        <taxon>Spermatophyta</taxon>
        <taxon>Magnoliopsida</taxon>
        <taxon>eudicotyledons</taxon>
        <taxon>Gunneridae</taxon>
        <taxon>Pentapetalae</taxon>
        <taxon>rosids</taxon>
        <taxon>fabids</taxon>
        <taxon>Malpighiales</taxon>
        <taxon>Linaceae</taxon>
        <taxon>Linum</taxon>
    </lineage>
</organism>
<accession>A0AAV0KJU6</accession>
<gene>
    <name evidence="1" type="ORF">LITE_LOCUS18976</name>
</gene>
<protein>
    <submittedName>
        <fullName evidence="1">Uncharacterized protein</fullName>
    </submittedName>
</protein>
<name>A0AAV0KJU6_9ROSI</name>
<evidence type="ECO:0000313" key="1">
    <source>
        <dbReference type="EMBL" id="CAI0421952.1"/>
    </source>
</evidence>
<keyword evidence="2" id="KW-1185">Reference proteome</keyword>